<dbReference type="Proteomes" id="UP001551584">
    <property type="component" value="Unassembled WGS sequence"/>
</dbReference>
<reference evidence="2 3" key="1">
    <citation type="submission" date="2024-06" db="EMBL/GenBank/DDBJ databases">
        <title>The Natural Products Discovery Center: Release of the First 8490 Sequenced Strains for Exploring Actinobacteria Biosynthetic Diversity.</title>
        <authorList>
            <person name="Kalkreuter E."/>
            <person name="Kautsar S.A."/>
            <person name="Yang D."/>
            <person name="Bader C.D."/>
            <person name="Teijaro C.N."/>
            <person name="Fluegel L."/>
            <person name="Davis C.M."/>
            <person name="Simpson J.R."/>
            <person name="Lauterbach L."/>
            <person name="Steele A.D."/>
            <person name="Gui C."/>
            <person name="Meng S."/>
            <person name="Li G."/>
            <person name="Viehrig K."/>
            <person name="Ye F."/>
            <person name="Su P."/>
            <person name="Kiefer A.F."/>
            <person name="Nichols A."/>
            <person name="Cepeda A.J."/>
            <person name="Yan W."/>
            <person name="Fan B."/>
            <person name="Jiang Y."/>
            <person name="Adhikari A."/>
            <person name="Zheng C.-J."/>
            <person name="Schuster L."/>
            <person name="Cowan T.M."/>
            <person name="Smanski M.J."/>
            <person name="Chevrette M.G."/>
            <person name="De Carvalho L.P.S."/>
            <person name="Shen B."/>
        </authorList>
    </citation>
    <scope>NUCLEOTIDE SEQUENCE [LARGE SCALE GENOMIC DNA]</scope>
    <source>
        <strain evidence="2 3">NPDC048117</strain>
    </source>
</reference>
<feature type="compositionally biased region" description="Polar residues" evidence="1">
    <location>
        <begin position="142"/>
        <end position="169"/>
    </location>
</feature>
<evidence type="ECO:0000313" key="3">
    <source>
        <dbReference type="Proteomes" id="UP001551584"/>
    </source>
</evidence>
<protein>
    <submittedName>
        <fullName evidence="2">Helix-turn-helix domain-containing protein</fullName>
    </submittedName>
</protein>
<sequence>MAMVFAADGLEANEKLLLLAYTNFTDPHGYCWPGEDRLAACTGMSASTVRRTKKKLIDKNLLKSKRRAETSNLARVNLPLLASMARPEKTFDDNEMERLSFDGAASKTGSDLRTGQPDLSPSQAADLRTVQSDLMDRSDCSVGQVNLTSPMGQSDLESISDPSEVTISRPSFPDAGDDTAADGQTEGGTDGMRVPQQISRNPGVDLLLAIGYEKPEFLLTGKTLHDQGLQVAGMLMEGWTPQQLRHVIAGRPLPDPIRTSVGAIVASRLGQALSGPTPERVLGSVKLMEEEGLPPQQKPTPAPASWNADMDLPGPVSDECVGKDGMCGRPTVPGSSLCWHCAPADANL</sequence>
<accession>A0ABV3ERQ8</accession>
<evidence type="ECO:0000256" key="1">
    <source>
        <dbReference type="SAM" id="MobiDB-lite"/>
    </source>
</evidence>
<comment type="caution">
    <text evidence="2">The sequence shown here is derived from an EMBL/GenBank/DDBJ whole genome shotgun (WGS) entry which is preliminary data.</text>
</comment>
<gene>
    <name evidence="2" type="ORF">AB0D95_16420</name>
</gene>
<dbReference type="RefSeq" id="WP_359273223.1">
    <property type="nucleotide sequence ID" value="NZ_JBEZNA010000034.1"/>
</dbReference>
<feature type="region of interest" description="Disordered" evidence="1">
    <location>
        <begin position="142"/>
        <end position="196"/>
    </location>
</feature>
<name>A0ABV3ERQ8_9ACTN</name>
<dbReference type="EMBL" id="JBEZNA010000034">
    <property type="protein sequence ID" value="MEU9578821.1"/>
    <property type="molecule type" value="Genomic_DNA"/>
</dbReference>
<dbReference type="Pfam" id="PF13730">
    <property type="entry name" value="HTH_36"/>
    <property type="match status" value="1"/>
</dbReference>
<evidence type="ECO:0000313" key="2">
    <source>
        <dbReference type="EMBL" id="MEU9578821.1"/>
    </source>
</evidence>
<dbReference type="Gene3D" id="1.10.10.10">
    <property type="entry name" value="Winged helix-like DNA-binding domain superfamily/Winged helix DNA-binding domain"/>
    <property type="match status" value="1"/>
</dbReference>
<organism evidence="2 3">
    <name type="scientific">Streptomyces chilikensis</name>
    <dbReference type="NCBI Taxonomy" id="1194079"/>
    <lineage>
        <taxon>Bacteria</taxon>
        <taxon>Bacillati</taxon>
        <taxon>Actinomycetota</taxon>
        <taxon>Actinomycetes</taxon>
        <taxon>Kitasatosporales</taxon>
        <taxon>Streptomycetaceae</taxon>
        <taxon>Streptomyces</taxon>
    </lineage>
</organism>
<dbReference type="InterPro" id="IPR036388">
    <property type="entry name" value="WH-like_DNA-bd_sf"/>
</dbReference>
<proteinExistence type="predicted"/>
<keyword evidence="3" id="KW-1185">Reference proteome</keyword>